<dbReference type="GO" id="GO:0016020">
    <property type="term" value="C:membrane"/>
    <property type="evidence" value="ECO:0007669"/>
    <property type="project" value="InterPro"/>
</dbReference>
<evidence type="ECO:0000259" key="6">
    <source>
        <dbReference type="PROSITE" id="PS51379"/>
    </source>
</evidence>
<proteinExistence type="predicted"/>
<keyword evidence="4" id="KW-0408">Iron</keyword>
<evidence type="ECO:0000313" key="7">
    <source>
        <dbReference type="EMBL" id="SVE46968.1"/>
    </source>
</evidence>
<name>A0A383DSY1_9ZZZZ</name>
<dbReference type="GO" id="GO:0009060">
    <property type="term" value="P:aerobic respiration"/>
    <property type="evidence" value="ECO:0007669"/>
    <property type="project" value="TreeGrafter"/>
</dbReference>
<keyword evidence="2" id="KW-0479">Metal-binding</keyword>
<organism evidence="7">
    <name type="scientific">marine metagenome</name>
    <dbReference type="NCBI Taxonomy" id="408172"/>
    <lineage>
        <taxon>unclassified sequences</taxon>
        <taxon>metagenomes</taxon>
        <taxon>ecological metagenomes</taxon>
    </lineage>
</organism>
<evidence type="ECO:0000256" key="5">
    <source>
        <dbReference type="ARBA" id="ARBA00023014"/>
    </source>
</evidence>
<dbReference type="PANTHER" id="PTHR10849:SF35">
    <property type="entry name" value="FORMATE HYDROGENLYASE SUBUNIT 6-RELATED"/>
    <property type="match status" value="1"/>
</dbReference>
<evidence type="ECO:0000256" key="3">
    <source>
        <dbReference type="ARBA" id="ARBA00022737"/>
    </source>
</evidence>
<dbReference type="InterPro" id="IPR010226">
    <property type="entry name" value="NADH_quinone_OxRdtase_chainI"/>
</dbReference>
<feature type="non-terminal residue" evidence="7">
    <location>
        <position position="1"/>
    </location>
</feature>
<feature type="domain" description="4Fe-4S ferredoxin-type" evidence="6">
    <location>
        <begin position="31"/>
        <end position="60"/>
    </location>
</feature>
<dbReference type="AlphaFoldDB" id="A0A383DSY1"/>
<dbReference type="PROSITE" id="PS00198">
    <property type="entry name" value="4FE4S_FER_1"/>
    <property type="match status" value="1"/>
</dbReference>
<gene>
    <name evidence="7" type="ORF">METZ01_LOCUS499822</name>
</gene>
<dbReference type="InterPro" id="IPR017900">
    <property type="entry name" value="4Fe4S_Fe_S_CS"/>
</dbReference>
<accession>A0A383DSY1</accession>
<dbReference type="GO" id="GO:0051539">
    <property type="term" value="F:4 iron, 4 sulfur cluster binding"/>
    <property type="evidence" value="ECO:0007669"/>
    <property type="project" value="UniProtKB-KW"/>
</dbReference>
<dbReference type="GO" id="GO:0046872">
    <property type="term" value="F:metal ion binding"/>
    <property type="evidence" value="ECO:0007669"/>
    <property type="project" value="UniProtKB-KW"/>
</dbReference>
<evidence type="ECO:0000256" key="1">
    <source>
        <dbReference type="ARBA" id="ARBA00022485"/>
    </source>
</evidence>
<reference evidence="7" key="1">
    <citation type="submission" date="2018-05" db="EMBL/GenBank/DDBJ databases">
        <authorList>
            <person name="Lanie J.A."/>
            <person name="Ng W.-L."/>
            <person name="Kazmierczak K.M."/>
            <person name="Andrzejewski T.M."/>
            <person name="Davidsen T.M."/>
            <person name="Wayne K.J."/>
            <person name="Tettelin H."/>
            <person name="Glass J.I."/>
            <person name="Rusch D."/>
            <person name="Podicherti R."/>
            <person name="Tsui H.-C.T."/>
            <person name="Winkler M.E."/>
        </authorList>
    </citation>
    <scope>NUCLEOTIDE SEQUENCE</scope>
</reference>
<keyword evidence="5" id="KW-0411">Iron-sulfur</keyword>
<dbReference type="EMBL" id="UINC01219486">
    <property type="protein sequence ID" value="SVE46968.1"/>
    <property type="molecule type" value="Genomic_DNA"/>
</dbReference>
<evidence type="ECO:0000256" key="2">
    <source>
        <dbReference type="ARBA" id="ARBA00022723"/>
    </source>
</evidence>
<keyword evidence="1" id="KW-0004">4Fe-4S</keyword>
<dbReference type="GO" id="GO:0003954">
    <property type="term" value="F:NADH dehydrogenase activity"/>
    <property type="evidence" value="ECO:0007669"/>
    <property type="project" value="TreeGrafter"/>
</dbReference>
<keyword evidence="3" id="KW-0677">Repeat</keyword>
<dbReference type="InterPro" id="IPR017896">
    <property type="entry name" value="4Fe4S_Fe-S-bd"/>
</dbReference>
<evidence type="ECO:0000256" key="4">
    <source>
        <dbReference type="ARBA" id="ARBA00023004"/>
    </source>
</evidence>
<dbReference type="SUPFAM" id="SSF54862">
    <property type="entry name" value="4Fe-4S ferredoxins"/>
    <property type="match status" value="1"/>
</dbReference>
<dbReference type="Gene3D" id="3.30.70.3270">
    <property type="match status" value="1"/>
</dbReference>
<dbReference type="PANTHER" id="PTHR10849">
    <property type="entry name" value="NADH DEHYDROGENASE UBIQUINONE IRON-SULFUR PROTEIN 8, MITOCHONDRIAL"/>
    <property type="match status" value="1"/>
</dbReference>
<dbReference type="Pfam" id="PF12838">
    <property type="entry name" value="Fer4_7"/>
    <property type="match status" value="1"/>
</dbReference>
<protein>
    <recommendedName>
        <fullName evidence="6">4Fe-4S ferredoxin-type domain-containing protein</fullName>
    </recommendedName>
</protein>
<dbReference type="PROSITE" id="PS51379">
    <property type="entry name" value="4FE4S_FER_2"/>
    <property type="match status" value="1"/>
</dbReference>
<sequence length="132" mass="15091">SCAKYCPQGIIKIVTSPSGEQTREGEKYKLETFDIEIARCMFCGLCVEACPYDALHMGTGFERARPRKSELVITVDELKASAKRPSTWFRPQFQNKKYDPVTGEEVSWQDAGRESTVAPTYDEMRKRWVDGR</sequence>